<dbReference type="Pfam" id="PF00909">
    <property type="entry name" value="Ammonium_transp"/>
    <property type="match status" value="1"/>
</dbReference>
<organism evidence="9 10">
    <name type="scientific">Rachicladosporium monterosium</name>
    <dbReference type="NCBI Taxonomy" id="1507873"/>
    <lineage>
        <taxon>Eukaryota</taxon>
        <taxon>Fungi</taxon>
        <taxon>Dikarya</taxon>
        <taxon>Ascomycota</taxon>
        <taxon>Pezizomycotina</taxon>
        <taxon>Dothideomycetes</taxon>
        <taxon>Dothideomycetidae</taxon>
        <taxon>Cladosporiales</taxon>
        <taxon>Cladosporiaceae</taxon>
        <taxon>Rachicladosporium</taxon>
    </lineage>
</organism>
<feature type="transmembrane region" description="Helical" evidence="7">
    <location>
        <begin position="56"/>
        <end position="75"/>
    </location>
</feature>
<evidence type="ECO:0000256" key="4">
    <source>
        <dbReference type="ARBA" id="ARBA00022989"/>
    </source>
</evidence>
<dbReference type="PANTHER" id="PTHR43029">
    <property type="entry name" value="AMMONIUM TRANSPORTER MEP2"/>
    <property type="match status" value="1"/>
</dbReference>
<dbReference type="InterPro" id="IPR024041">
    <property type="entry name" value="NH4_transpt_AmtB-like_dom"/>
</dbReference>
<name>A0ABR0KZF0_9PEZI</name>
<evidence type="ECO:0000256" key="2">
    <source>
        <dbReference type="ARBA" id="ARBA00005887"/>
    </source>
</evidence>
<evidence type="ECO:0000256" key="3">
    <source>
        <dbReference type="ARBA" id="ARBA00022692"/>
    </source>
</evidence>
<comment type="similarity">
    <text evidence="2">Belongs to the ammonia transporter channel (TC 1.A.11.2) family.</text>
</comment>
<accession>A0ABR0KZF0</accession>
<sequence length="231" mass="24244">MYAAFNTNTAASFGVLGWVMVDYIRSRGRFSVVGACEGAIAGLVGITPAAGYVNCWSAALIGFITAVVCAALQDLNEWLNIDEGLYVFKLHGIGGMIGSFLTGIFADQAISFLDGSSLAPGGWNGNGAQVGRQFAEIGAISSYSFVVSCILLLILKYIPGMHLRVSDEAEMMGLDLDQFFDEQIGEADWGMFSDGGHVKGELPALTCDGLASSGGSSSVERDAGRPDTKEA</sequence>
<feature type="domain" description="Ammonium transporter AmtB-like" evidence="8">
    <location>
        <begin position="3"/>
        <end position="179"/>
    </location>
</feature>
<evidence type="ECO:0000256" key="7">
    <source>
        <dbReference type="SAM" id="Phobius"/>
    </source>
</evidence>
<reference evidence="9 10" key="1">
    <citation type="submission" date="2023-08" db="EMBL/GenBank/DDBJ databases">
        <title>Black Yeasts Isolated from many extreme environments.</title>
        <authorList>
            <person name="Coleine C."/>
            <person name="Stajich J.E."/>
            <person name="Selbmann L."/>
        </authorList>
    </citation>
    <scope>NUCLEOTIDE SEQUENCE [LARGE SCALE GENOMIC DNA]</scope>
    <source>
        <strain evidence="9 10">CCFEE 5386</strain>
    </source>
</reference>
<dbReference type="EMBL" id="JAVRRR010000648">
    <property type="protein sequence ID" value="KAK5141100.1"/>
    <property type="molecule type" value="Genomic_DNA"/>
</dbReference>
<feature type="compositionally biased region" description="Basic and acidic residues" evidence="6">
    <location>
        <begin position="219"/>
        <end position="231"/>
    </location>
</feature>
<keyword evidence="5 7" id="KW-0472">Membrane</keyword>
<keyword evidence="4 7" id="KW-1133">Transmembrane helix</keyword>
<feature type="transmembrane region" description="Helical" evidence="7">
    <location>
        <begin position="30"/>
        <end position="50"/>
    </location>
</feature>
<proteinExistence type="inferred from homology"/>
<gene>
    <name evidence="9" type="ORF">LTR32_006265</name>
</gene>
<feature type="transmembrane region" description="Helical" evidence="7">
    <location>
        <begin position="133"/>
        <end position="155"/>
    </location>
</feature>
<evidence type="ECO:0000256" key="1">
    <source>
        <dbReference type="ARBA" id="ARBA00004141"/>
    </source>
</evidence>
<evidence type="ECO:0000313" key="10">
    <source>
        <dbReference type="Proteomes" id="UP001308179"/>
    </source>
</evidence>
<protein>
    <recommendedName>
        <fullName evidence="8">Ammonium transporter AmtB-like domain-containing protein</fullName>
    </recommendedName>
</protein>
<feature type="transmembrane region" description="Helical" evidence="7">
    <location>
        <begin position="87"/>
        <end position="113"/>
    </location>
</feature>
<dbReference type="SUPFAM" id="SSF111352">
    <property type="entry name" value="Ammonium transporter"/>
    <property type="match status" value="1"/>
</dbReference>
<dbReference type="InterPro" id="IPR029020">
    <property type="entry name" value="Ammonium/urea_transptr"/>
</dbReference>
<comment type="caution">
    <text evidence="9">The sequence shown here is derived from an EMBL/GenBank/DDBJ whole genome shotgun (WGS) entry which is preliminary data.</text>
</comment>
<dbReference type="PANTHER" id="PTHR43029:SF15">
    <property type="entry name" value="AMMONIUM TRANSPORTER"/>
    <property type="match status" value="1"/>
</dbReference>
<evidence type="ECO:0000256" key="5">
    <source>
        <dbReference type="ARBA" id="ARBA00023136"/>
    </source>
</evidence>
<evidence type="ECO:0000259" key="8">
    <source>
        <dbReference type="Pfam" id="PF00909"/>
    </source>
</evidence>
<dbReference type="Gene3D" id="1.10.3430.10">
    <property type="entry name" value="Ammonium transporter AmtB like domains"/>
    <property type="match status" value="1"/>
</dbReference>
<dbReference type="Proteomes" id="UP001308179">
    <property type="component" value="Unassembled WGS sequence"/>
</dbReference>
<evidence type="ECO:0000313" key="9">
    <source>
        <dbReference type="EMBL" id="KAK5141100.1"/>
    </source>
</evidence>
<keyword evidence="10" id="KW-1185">Reference proteome</keyword>
<keyword evidence="3 7" id="KW-0812">Transmembrane</keyword>
<evidence type="ECO:0000256" key="6">
    <source>
        <dbReference type="SAM" id="MobiDB-lite"/>
    </source>
</evidence>
<feature type="region of interest" description="Disordered" evidence="6">
    <location>
        <begin position="210"/>
        <end position="231"/>
    </location>
</feature>
<dbReference type="InterPro" id="IPR001905">
    <property type="entry name" value="Ammonium_transpt"/>
</dbReference>
<comment type="subcellular location">
    <subcellularLocation>
        <location evidence="1">Membrane</location>
        <topology evidence="1">Multi-pass membrane protein</topology>
    </subcellularLocation>
</comment>